<evidence type="ECO:0000313" key="3">
    <source>
        <dbReference type="Proteomes" id="UP000053647"/>
    </source>
</evidence>
<gene>
    <name evidence="2" type="ORF">PAXINDRAFT_34168</name>
</gene>
<feature type="non-terminal residue" evidence="2">
    <location>
        <position position="50"/>
    </location>
</feature>
<reference evidence="3" key="2">
    <citation type="submission" date="2015-01" db="EMBL/GenBank/DDBJ databases">
        <title>Evolutionary Origins and Diversification of the Mycorrhizal Mutualists.</title>
        <authorList>
            <consortium name="DOE Joint Genome Institute"/>
            <consortium name="Mycorrhizal Genomics Consortium"/>
            <person name="Kohler A."/>
            <person name="Kuo A."/>
            <person name="Nagy L.G."/>
            <person name="Floudas D."/>
            <person name="Copeland A."/>
            <person name="Barry K.W."/>
            <person name="Cichocki N."/>
            <person name="Veneault-Fourrey C."/>
            <person name="LaButti K."/>
            <person name="Lindquist E.A."/>
            <person name="Lipzen A."/>
            <person name="Lundell T."/>
            <person name="Morin E."/>
            <person name="Murat C."/>
            <person name="Riley R."/>
            <person name="Ohm R."/>
            <person name="Sun H."/>
            <person name="Tunlid A."/>
            <person name="Henrissat B."/>
            <person name="Grigoriev I.V."/>
            <person name="Hibbett D.S."/>
            <person name="Martin F."/>
        </authorList>
    </citation>
    <scope>NUCLEOTIDE SEQUENCE [LARGE SCALE GENOMIC DNA]</scope>
    <source>
        <strain evidence="3">ATCC 200175</strain>
    </source>
</reference>
<sequence length="50" mass="5750">ITSKPVFRIKRDHTGNVERYKVRIVARGFTQKEGIDYQEVFAPVANLDSV</sequence>
<protein>
    <recommendedName>
        <fullName evidence="1">Reverse transcriptase Ty1/copia-type domain-containing protein</fullName>
    </recommendedName>
</protein>
<organism evidence="2 3">
    <name type="scientific">Paxillus involutus ATCC 200175</name>
    <dbReference type="NCBI Taxonomy" id="664439"/>
    <lineage>
        <taxon>Eukaryota</taxon>
        <taxon>Fungi</taxon>
        <taxon>Dikarya</taxon>
        <taxon>Basidiomycota</taxon>
        <taxon>Agaricomycotina</taxon>
        <taxon>Agaricomycetes</taxon>
        <taxon>Agaricomycetidae</taxon>
        <taxon>Boletales</taxon>
        <taxon>Paxilineae</taxon>
        <taxon>Paxillaceae</taxon>
        <taxon>Paxillus</taxon>
    </lineage>
</organism>
<feature type="domain" description="Reverse transcriptase Ty1/copia-type" evidence="1">
    <location>
        <begin position="1"/>
        <end position="50"/>
    </location>
</feature>
<dbReference type="EMBL" id="KN820266">
    <property type="protein sequence ID" value="KIJ06564.1"/>
    <property type="molecule type" value="Genomic_DNA"/>
</dbReference>
<evidence type="ECO:0000259" key="1">
    <source>
        <dbReference type="Pfam" id="PF07727"/>
    </source>
</evidence>
<name>A0A0C9SMQ1_PAXIN</name>
<dbReference type="InterPro" id="IPR013103">
    <property type="entry name" value="RVT_2"/>
</dbReference>
<dbReference type="Pfam" id="PF07727">
    <property type="entry name" value="RVT_2"/>
    <property type="match status" value="1"/>
</dbReference>
<proteinExistence type="predicted"/>
<dbReference type="HOGENOM" id="CLU_001650_17_6_1"/>
<accession>A0A0C9SMQ1</accession>
<dbReference type="OrthoDB" id="2685291at2759"/>
<keyword evidence="3" id="KW-1185">Reference proteome</keyword>
<reference evidence="2 3" key="1">
    <citation type="submission" date="2014-06" db="EMBL/GenBank/DDBJ databases">
        <authorList>
            <consortium name="DOE Joint Genome Institute"/>
            <person name="Kuo A."/>
            <person name="Kohler A."/>
            <person name="Nagy L.G."/>
            <person name="Floudas D."/>
            <person name="Copeland A."/>
            <person name="Barry K.W."/>
            <person name="Cichocki N."/>
            <person name="Veneault-Fourrey C."/>
            <person name="LaButti K."/>
            <person name="Lindquist E.A."/>
            <person name="Lipzen A."/>
            <person name="Lundell T."/>
            <person name="Morin E."/>
            <person name="Murat C."/>
            <person name="Sun H."/>
            <person name="Tunlid A."/>
            <person name="Henrissat B."/>
            <person name="Grigoriev I.V."/>
            <person name="Hibbett D.S."/>
            <person name="Martin F."/>
            <person name="Nordberg H.P."/>
            <person name="Cantor M.N."/>
            <person name="Hua S.X."/>
        </authorList>
    </citation>
    <scope>NUCLEOTIDE SEQUENCE [LARGE SCALE GENOMIC DNA]</scope>
    <source>
        <strain evidence="2 3">ATCC 200175</strain>
    </source>
</reference>
<evidence type="ECO:0000313" key="2">
    <source>
        <dbReference type="EMBL" id="KIJ06564.1"/>
    </source>
</evidence>
<dbReference type="Proteomes" id="UP000053647">
    <property type="component" value="Unassembled WGS sequence"/>
</dbReference>
<dbReference type="AlphaFoldDB" id="A0A0C9SMQ1"/>
<feature type="non-terminal residue" evidence="2">
    <location>
        <position position="1"/>
    </location>
</feature>